<evidence type="ECO:0000313" key="2">
    <source>
        <dbReference type="Proteomes" id="UP000693970"/>
    </source>
</evidence>
<reference evidence="1" key="2">
    <citation type="submission" date="2021-04" db="EMBL/GenBank/DDBJ databases">
        <authorList>
            <person name="Podell S."/>
        </authorList>
    </citation>
    <scope>NUCLEOTIDE SEQUENCE</scope>
    <source>
        <strain evidence="1">Hildebrandi</strain>
    </source>
</reference>
<organism evidence="1 2">
    <name type="scientific">Nitzschia inconspicua</name>
    <dbReference type="NCBI Taxonomy" id="303405"/>
    <lineage>
        <taxon>Eukaryota</taxon>
        <taxon>Sar</taxon>
        <taxon>Stramenopiles</taxon>
        <taxon>Ochrophyta</taxon>
        <taxon>Bacillariophyta</taxon>
        <taxon>Bacillariophyceae</taxon>
        <taxon>Bacillariophycidae</taxon>
        <taxon>Bacillariales</taxon>
        <taxon>Bacillariaceae</taxon>
        <taxon>Nitzschia</taxon>
    </lineage>
</organism>
<evidence type="ECO:0000313" key="1">
    <source>
        <dbReference type="EMBL" id="KAG7349048.1"/>
    </source>
</evidence>
<keyword evidence="2" id="KW-1185">Reference proteome</keyword>
<dbReference type="OrthoDB" id="10642939at2759"/>
<dbReference type="Proteomes" id="UP000693970">
    <property type="component" value="Unassembled WGS sequence"/>
</dbReference>
<proteinExistence type="predicted"/>
<reference evidence="1" key="1">
    <citation type="journal article" date="2021" name="Sci. Rep.">
        <title>Diploid genomic architecture of Nitzschia inconspicua, an elite biomass production diatom.</title>
        <authorList>
            <person name="Oliver A."/>
            <person name="Podell S."/>
            <person name="Pinowska A."/>
            <person name="Traller J.C."/>
            <person name="Smith S.R."/>
            <person name="McClure R."/>
            <person name="Beliaev A."/>
            <person name="Bohutskyi P."/>
            <person name="Hill E.A."/>
            <person name="Rabines A."/>
            <person name="Zheng H."/>
            <person name="Allen L.Z."/>
            <person name="Kuo A."/>
            <person name="Grigoriev I.V."/>
            <person name="Allen A.E."/>
            <person name="Hazlebeck D."/>
            <person name="Allen E.E."/>
        </authorList>
    </citation>
    <scope>NUCLEOTIDE SEQUENCE</scope>
    <source>
        <strain evidence="1">Hildebrandi</strain>
    </source>
</reference>
<dbReference type="AlphaFoldDB" id="A0A9K3PIV0"/>
<protein>
    <submittedName>
        <fullName evidence="1">Uncharacterized protein</fullName>
    </submittedName>
</protein>
<dbReference type="EMBL" id="JAGRRH010000019">
    <property type="protein sequence ID" value="KAG7349048.1"/>
    <property type="molecule type" value="Genomic_DNA"/>
</dbReference>
<comment type="caution">
    <text evidence="1">The sequence shown here is derived from an EMBL/GenBank/DDBJ whole genome shotgun (WGS) entry which is preliminary data.</text>
</comment>
<gene>
    <name evidence="1" type="ORF">IV203_011645</name>
</gene>
<accession>A0A9K3PIV0</accession>
<sequence length="207" mass="23422">MTKKCSSKRLLFPWRRQPFSSISILDMLPLIPILWSILSVHAQNDAATTKIQDVSVPTYTLGPFNFSVSYRQDVCDRQAAFHAGNVTLRDALEGFQLRPYFLTGIPTLSSTDDDGSIPINTLEPSIRILDQLATRAKLTWRNSYGASSYVDALTIEQQQEQQQQQSESNRQNFDPYKANFDNVLNWATQSFDMSGNGEFLLLLFLSS</sequence>
<name>A0A9K3PIV0_9STRA</name>